<reference evidence="2" key="2">
    <citation type="submission" date="2016-03" db="EMBL/GenBank/DDBJ databases">
        <title>Full-length assembly of Arabidopsis thaliana Ler reveals the complement of translocations and inversions.</title>
        <authorList>
            <person name="Zapata L."/>
            <person name="Schneeberger K."/>
            <person name="Ossowski S."/>
        </authorList>
    </citation>
    <scope>NUCLEOTIDE SEQUENCE [LARGE SCALE GENOMIC DNA]</scope>
    <source>
        <tissue evidence="2">Leaf</tissue>
    </source>
</reference>
<dbReference type="SUPFAM" id="SSF54236">
    <property type="entry name" value="Ubiquitin-like"/>
    <property type="match status" value="1"/>
</dbReference>
<reference evidence="1 4" key="3">
    <citation type="submission" date="2020-09" db="EMBL/GenBank/DDBJ databases">
        <authorList>
            <person name="Ashkenazy H."/>
        </authorList>
    </citation>
    <scope>NUCLEOTIDE SEQUENCE [LARGE SCALE GENOMIC DNA]</scope>
    <source>
        <strain evidence="4">cv. Cdm-0</strain>
    </source>
</reference>
<evidence type="ECO:0000313" key="2">
    <source>
        <dbReference type="EMBL" id="OAP07450.1"/>
    </source>
</evidence>
<sequence length="52" mass="5747">MQIFVKRLGGKTVTIHTLEKMMADDAAAMGDYFIKDGSSLQLVVRLFGRATN</sequence>
<name>A0A178VLS8_ARATH</name>
<dbReference type="EMBL" id="LR881467">
    <property type="protein sequence ID" value="CAD5318526.1"/>
    <property type="molecule type" value="Genomic_DNA"/>
</dbReference>
<accession>A0A178VLS8</accession>
<evidence type="ECO:0000313" key="4">
    <source>
        <dbReference type="Proteomes" id="UP000516314"/>
    </source>
</evidence>
<dbReference type="InterPro" id="IPR029071">
    <property type="entry name" value="Ubiquitin-like_domsf"/>
</dbReference>
<dbReference type="EMBL" id="LUHQ01000002">
    <property type="protein sequence ID" value="OAP07450.1"/>
    <property type="molecule type" value="Genomic_DNA"/>
</dbReference>
<evidence type="ECO:0000313" key="3">
    <source>
        <dbReference type="Proteomes" id="UP000078284"/>
    </source>
</evidence>
<dbReference type="AlphaFoldDB" id="A0A178VLS8"/>
<gene>
    <name evidence="2" type="ordered locus">AXX17_At2g10040</name>
    <name evidence="1" type="ORF">AT9943_LOCUS6754</name>
</gene>
<evidence type="ECO:0000313" key="1">
    <source>
        <dbReference type="EMBL" id="CAD5318526.1"/>
    </source>
</evidence>
<dbReference type="Proteomes" id="UP000078284">
    <property type="component" value="Chromosome 2"/>
</dbReference>
<proteinExistence type="predicted"/>
<dbReference type="Proteomes" id="UP000516314">
    <property type="component" value="Chromosome 2"/>
</dbReference>
<reference evidence="3" key="1">
    <citation type="journal article" date="2016" name="Proc. Natl. Acad. Sci. U.S.A.">
        <title>Chromosome-level assembly of Arabidopsis thaliana Ler reveals the extent of translocation and inversion polymorphisms.</title>
        <authorList>
            <person name="Zapata L."/>
            <person name="Ding J."/>
            <person name="Willing E.M."/>
            <person name="Hartwig B."/>
            <person name="Bezdan D."/>
            <person name="Jiao W.B."/>
            <person name="Patel V."/>
            <person name="Velikkakam James G."/>
            <person name="Koornneef M."/>
            <person name="Ossowski S."/>
            <person name="Schneeberger K."/>
        </authorList>
    </citation>
    <scope>NUCLEOTIDE SEQUENCE [LARGE SCALE GENOMIC DNA]</scope>
    <source>
        <strain evidence="3">cv. Landsberg erecta</strain>
    </source>
</reference>
<protein>
    <submittedName>
        <fullName evidence="1">(thale cress) hypothetical protein</fullName>
    </submittedName>
</protein>
<organism evidence="2 3">
    <name type="scientific">Arabidopsis thaliana</name>
    <name type="common">Mouse-ear cress</name>
    <dbReference type="NCBI Taxonomy" id="3702"/>
    <lineage>
        <taxon>Eukaryota</taxon>
        <taxon>Viridiplantae</taxon>
        <taxon>Streptophyta</taxon>
        <taxon>Embryophyta</taxon>
        <taxon>Tracheophyta</taxon>
        <taxon>Spermatophyta</taxon>
        <taxon>Magnoliopsida</taxon>
        <taxon>eudicotyledons</taxon>
        <taxon>Gunneridae</taxon>
        <taxon>Pentapetalae</taxon>
        <taxon>rosids</taxon>
        <taxon>malvids</taxon>
        <taxon>Brassicales</taxon>
        <taxon>Brassicaceae</taxon>
        <taxon>Camelineae</taxon>
        <taxon>Arabidopsis</taxon>
    </lineage>
</organism>